<evidence type="ECO:0000313" key="2">
    <source>
        <dbReference type="Proteomes" id="UP000026922"/>
    </source>
</evidence>
<reference evidence="1 2" key="1">
    <citation type="journal article" date="2013" name="Genome Announc.">
        <title>Draft Genome Sequence of Holospora undulata Strain HU1, a Micronucleus-Specific Symbiont of the Ciliate Paramecium caudatum.</title>
        <authorList>
            <person name="Dohra H."/>
            <person name="Suzuki H."/>
            <person name="Suzuki T."/>
            <person name="Tanaka K."/>
            <person name="Fujishima M."/>
        </authorList>
    </citation>
    <scope>NUCLEOTIDE SEQUENCE [LARGE SCALE GENOMIC DNA]</scope>
    <source>
        <strain evidence="1 2">HU1</strain>
    </source>
</reference>
<comment type="caution">
    <text evidence="1">The sequence shown here is derived from an EMBL/GenBank/DDBJ whole genome shotgun (WGS) entry which is preliminary data.</text>
</comment>
<evidence type="ECO:0000313" key="1">
    <source>
        <dbReference type="EMBL" id="ETZ04673.1"/>
    </source>
</evidence>
<proteinExistence type="predicted"/>
<name>A0A061JHD3_9PROT</name>
<dbReference type="Proteomes" id="UP000026922">
    <property type="component" value="Unassembled WGS sequence"/>
</dbReference>
<dbReference type="RefSeq" id="WP_006298562.1">
    <property type="nucleotide sequence ID" value="NZ_ARPM03000161.1"/>
</dbReference>
<organism evidence="1 2">
    <name type="scientific">Holospora undulata HU1</name>
    <dbReference type="NCBI Taxonomy" id="1321371"/>
    <lineage>
        <taxon>Bacteria</taxon>
        <taxon>Pseudomonadati</taxon>
        <taxon>Pseudomonadota</taxon>
        <taxon>Alphaproteobacteria</taxon>
        <taxon>Holosporales</taxon>
        <taxon>Holosporaceae</taxon>
        <taxon>Holospora</taxon>
    </lineage>
</organism>
<protein>
    <submittedName>
        <fullName evidence="1">Uncharacterized protein</fullName>
    </submittedName>
</protein>
<accession>A0A061JHD3</accession>
<keyword evidence="2" id="KW-1185">Reference proteome</keyword>
<dbReference type="EMBL" id="ARPM03000161">
    <property type="protein sequence ID" value="ETZ04673.1"/>
    <property type="molecule type" value="Genomic_DNA"/>
</dbReference>
<gene>
    <name evidence="1" type="ORF">K737_300893</name>
</gene>
<dbReference type="AlphaFoldDB" id="A0A061JHD3"/>
<sequence length="286" mass="33970">MLNKIFLISLFFVLSVNTEIYAGLYENLNEIRKSKLENFSKSSKKQSEIRKAFGGKYSDPFDIIILDFEIFLIGIIENKDNFKSIIDKYLNNKPGTKELSLETRILLAKYFANDFIHNMKTVYYAHIKNFCDALSKDNTSYNEEYKKFLEENKDKMHKKAIDYFGQAQEYSEAQFALEKQISSALNKLNLGDSFKNLFSYIKEEETTYKYYEDIKKLFLERKITKYNEDFVSNPNFYTAIKIDSEIKFFEQGEIEKKEKEIRGIIPEPKRERKRDKVKNFFKSITK</sequence>